<dbReference type="InterPro" id="IPR036249">
    <property type="entry name" value="Thioredoxin-like_sf"/>
</dbReference>
<evidence type="ECO:0000259" key="1">
    <source>
        <dbReference type="Pfam" id="PF01323"/>
    </source>
</evidence>
<sequence length="221" mass="24966">MGAEHKLDIGIVLDTICPWCYVGDRRLQRALEMAKAKWPEFEATVSYEPYQLDSGLGKGLDKQQVYQKKFGDCAAAIHERLAESGKEEGIEFSFGGKMSNTLDSHRLIDYAKLHGHDETTQHKVIQSLFRRYFEQEQDIGDHDVLLDAAEEAGLDRDQTRNYLQSNDGLDALQTKMQQFKKLGVSGVPFYIINNRFGISGAESSQTFVDAFEKVFSADSQQ</sequence>
<comment type="caution">
    <text evidence="2">The sequence shown here is derived from an EMBL/GenBank/DDBJ whole genome shotgun (WGS) entry which is preliminary data.</text>
</comment>
<dbReference type="EMBL" id="JANBUW010000294">
    <property type="protein sequence ID" value="KAJ2847568.1"/>
    <property type="molecule type" value="Genomic_DNA"/>
</dbReference>
<dbReference type="OrthoDB" id="1930760at2759"/>
<dbReference type="AlphaFoldDB" id="A0A9W8IAY1"/>
<gene>
    <name evidence="2" type="ORF">IWW36_003793</name>
</gene>
<dbReference type="PANTHER" id="PTHR13887:SF41">
    <property type="entry name" value="THIOREDOXIN SUPERFAMILY PROTEIN"/>
    <property type="match status" value="1"/>
</dbReference>
<dbReference type="GO" id="GO:0016491">
    <property type="term" value="F:oxidoreductase activity"/>
    <property type="evidence" value="ECO:0007669"/>
    <property type="project" value="InterPro"/>
</dbReference>
<keyword evidence="3" id="KW-1185">Reference proteome</keyword>
<accession>A0A9W8IAY1</accession>
<reference evidence="2" key="1">
    <citation type="submission" date="2022-07" db="EMBL/GenBank/DDBJ databases">
        <title>Phylogenomic reconstructions and comparative analyses of Kickxellomycotina fungi.</title>
        <authorList>
            <person name="Reynolds N.K."/>
            <person name="Stajich J.E."/>
            <person name="Barry K."/>
            <person name="Grigoriev I.V."/>
            <person name="Crous P."/>
            <person name="Smith M.E."/>
        </authorList>
    </citation>
    <scope>NUCLEOTIDE SEQUENCE</scope>
    <source>
        <strain evidence="2">NRRL 1566</strain>
    </source>
</reference>
<feature type="domain" description="DSBA-like thioredoxin" evidence="1">
    <location>
        <begin position="11"/>
        <end position="211"/>
    </location>
</feature>
<protein>
    <recommendedName>
        <fullName evidence="1">DSBA-like thioredoxin domain-containing protein</fullName>
    </recommendedName>
</protein>
<proteinExistence type="predicted"/>
<dbReference type="Proteomes" id="UP001139887">
    <property type="component" value="Unassembled WGS sequence"/>
</dbReference>
<dbReference type="Gene3D" id="3.40.30.10">
    <property type="entry name" value="Glutaredoxin"/>
    <property type="match status" value="1"/>
</dbReference>
<dbReference type="SUPFAM" id="SSF52833">
    <property type="entry name" value="Thioredoxin-like"/>
    <property type="match status" value="1"/>
</dbReference>
<organism evidence="2 3">
    <name type="scientific">Coemansia brasiliensis</name>
    <dbReference type="NCBI Taxonomy" id="2650707"/>
    <lineage>
        <taxon>Eukaryota</taxon>
        <taxon>Fungi</taxon>
        <taxon>Fungi incertae sedis</taxon>
        <taxon>Zoopagomycota</taxon>
        <taxon>Kickxellomycotina</taxon>
        <taxon>Kickxellomycetes</taxon>
        <taxon>Kickxellales</taxon>
        <taxon>Kickxellaceae</taxon>
        <taxon>Coemansia</taxon>
    </lineage>
</organism>
<dbReference type="InterPro" id="IPR001853">
    <property type="entry name" value="DSBA-like_thioredoxin_dom"/>
</dbReference>
<dbReference type="PANTHER" id="PTHR13887">
    <property type="entry name" value="GLUTATHIONE S-TRANSFERASE KAPPA"/>
    <property type="match status" value="1"/>
</dbReference>
<name>A0A9W8IAY1_9FUNG</name>
<dbReference type="Pfam" id="PF01323">
    <property type="entry name" value="DSBA"/>
    <property type="match status" value="1"/>
</dbReference>
<evidence type="ECO:0000313" key="3">
    <source>
        <dbReference type="Proteomes" id="UP001139887"/>
    </source>
</evidence>
<evidence type="ECO:0000313" key="2">
    <source>
        <dbReference type="EMBL" id="KAJ2847568.1"/>
    </source>
</evidence>
<dbReference type="CDD" id="cd03024">
    <property type="entry name" value="DsbA_FrnE"/>
    <property type="match status" value="1"/>
</dbReference>